<keyword evidence="2" id="KW-1185">Reference proteome</keyword>
<gene>
    <name evidence="1" type="ORF">Tco_1019216</name>
</gene>
<comment type="caution">
    <text evidence="1">The sequence shown here is derived from an EMBL/GenBank/DDBJ whole genome shotgun (WGS) entry which is preliminary data.</text>
</comment>
<sequence>MCQGSAPGTTYALIKADFCGLGTTYSIINVGISCEGTEYTQLGPDEPRIYSDLSRIEKDRCNADIPGQQKYTSKGNGEDAFGRIRINKEDLLQLVMGEHKNRVGNAYNPGQARQVKCYNCNEMLLMQAQENGVVLDEEQLLFLAVMIVGYDSDVDEAPTAQTMFMANLSSADPVCNEAGPSYDSDVLSESLSTPRNTVANNLLNAELATYKEHVGTVYGKTGLVELK</sequence>
<reference evidence="1" key="1">
    <citation type="journal article" date="2022" name="Int. J. Mol. Sci.">
        <title>Draft Genome of Tanacetum Coccineum: Genomic Comparison of Closely Related Tanacetum-Family Plants.</title>
        <authorList>
            <person name="Yamashiro T."/>
            <person name="Shiraishi A."/>
            <person name="Nakayama K."/>
            <person name="Satake H."/>
        </authorList>
    </citation>
    <scope>NUCLEOTIDE SEQUENCE</scope>
</reference>
<proteinExistence type="predicted"/>
<protein>
    <submittedName>
        <fullName evidence="1">Uncharacterized protein</fullName>
    </submittedName>
</protein>
<reference evidence="1" key="2">
    <citation type="submission" date="2022-01" db="EMBL/GenBank/DDBJ databases">
        <authorList>
            <person name="Yamashiro T."/>
            <person name="Shiraishi A."/>
            <person name="Satake H."/>
            <person name="Nakayama K."/>
        </authorList>
    </citation>
    <scope>NUCLEOTIDE SEQUENCE</scope>
</reference>
<dbReference type="EMBL" id="BQNB010017835">
    <property type="protein sequence ID" value="GJT67736.1"/>
    <property type="molecule type" value="Genomic_DNA"/>
</dbReference>
<name>A0ABQ5FWK8_9ASTR</name>
<accession>A0ABQ5FWK8</accession>
<organism evidence="1 2">
    <name type="scientific">Tanacetum coccineum</name>
    <dbReference type="NCBI Taxonomy" id="301880"/>
    <lineage>
        <taxon>Eukaryota</taxon>
        <taxon>Viridiplantae</taxon>
        <taxon>Streptophyta</taxon>
        <taxon>Embryophyta</taxon>
        <taxon>Tracheophyta</taxon>
        <taxon>Spermatophyta</taxon>
        <taxon>Magnoliopsida</taxon>
        <taxon>eudicotyledons</taxon>
        <taxon>Gunneridae</taxon>
        <taxon>Pentapetalae</taxon>
        <taxon>asterids</taxon>
        <taxon>campanulids</taxon>
        <taxon>Asterales</taxon>
        <taxon>Asteraceae</taxon>
        <taxon>Asteroideae</taxon>
        <taxon>Anthemideae</taxon>
        <taxon>Anthemidinae</taxon>
        <taxon>Tanacetum</taxon>
    </lineage>
</organism>
<evidence type="ECO:0000313" key="2">
    <source>
        <dbReference type="Proteomes" id="UP001151760"/>
    </source>
</evidence>
<evidence type="ECO:0000313" key="1">
    <source>
        <dbReference type="EMBL" id="GJT67736.1"/>
    </source>
</evidence>
<dbReference type="Proteomes" id="UP001151760">
    <property type="component" value="Unassembled WGS sequence"/>
</dbReference>